<evidence type="ECO:0000256" key="3">
    <source>
        <dbReference type="SAM" id="Phobius"/>
    </source>
</evidence>
<feature type="transmembrane region" description="Helical" evidence="3">
    <location>
        <begin position="69"/>
        <end position="92"/>
    </location>
</feature>
<feature type="transmembrane region" description="Helical" evidence="3">
    <location>
        <begin position="526"/>
        <end position="546"/>
    </location>
</feature>
<dbReference type="AlphaFoldDB" id="A0A9P8WGW6"/>
<feature type="region of interest" description="Disordered" evidence="2">
    <location>
        <begin position="390"/>
        <end position="410"/>
    </location>
</feature>
<keyword evidence="1 3" id="KW-0472">Membrane</keyword>
<dbReference type="PANTHER" id="PTHR13315">
    <property type="entry name" value="METALLO PHOSPHOESTERASE RELATED"/>
    <property type="match status" value="1"/>
</dbReference>
<dbReference type="SUPFAM" id="SSF56300">
    <property type="entry name" value="Metallo-dependent phosphatases"/>
    <property type="match status" value="1"/>
</dbReference>
<dbReference type="PANTHER" id="PTHR13315:SF4">
    <property type="entry name" value="METALLOPHOSPHOESTERASE, ISOFORM E"/>
    <property type="match status" value="1"/>
</dbReference>
<dbReference type="OrthoDB" id="5977743at2759"/>
<proteinExistence type="predicted"/>
<sequence>MSRQVYKSLNSHSNDKTPIRAIGDGIASVLRPAAHMLAAWVVGPGRHLATTCAARLLRRLSVNLTRRRLLSFPHMLVLVWMVVLLYGEVWVFDSKVADCEWSSWEKWPKGTKPHHLVFVADPQIIDPHSYPGRPWPLNPLTVAITDNYLRRGYKALQHHLHPDSLFFLGDLFDGGREWKTSQGKFVDPKWGRGRSRDEKKWVDTWHQKYGEDFWMSEYERFGNIFFDNWKEGSEAPGPWQRGRKLVASLPGNHDLGFGAQVQIPVRDRFSAFFGDVNRVDVIGNHTVVSVDAVSLSAGTSEFRNSHDLRPIYDPVNQFLDNVKATKRRAVAEELDFWHGTDRALKYAHDVEELAKADTKRFPHANVGDDAPEFPTILLTHVPLYRNPGTPCGPKREHWPPAKPPKGQDGPVIPDDRNAISVSAGYQYQNVLNEADSVKLIKSVGNVIHVFSGDDHDYCEVVHSEAKGGVREITVKSMSMAMGVPTPGFLMVSLYNPVDAQGKALPDAPEATLQTHLCLLPNQIHTYMQYIVFIVVTLVLLVVRALLVPAIPLTPFALEPEKPSTVLPMYKDKMDPPETLKPSSRARTASSGTSSYLPSRLSAAAPRGGRSSSPTPTPSSRWQSRRGGPNSKRWGWAADGGPRIHLDDNLYNSEKTDRRLGGRKALGLVGRELWTTAWRVAWMVVLFWVYLTRKG</sequence>
<dbReference type="EMBL" id="JAGPYM010000001">
    <property type="protein sequence ID" value="KAH6900487.1"/>
    <property type="molecule type" value="Genomic_DNA"/>
</dbReference>
<keyword evidence="5" id="KW-1185">Reference proteome</keyword>
<keyword evidence="3" id="KW-0812">Transmembrane</keyword>
<dbReference type="Proteomes" id="UP000777438">
    <property type="component" value="Unassembled WGS sequence"/>
</dbReference>
<dbReference type="GO" id="GO:0005783">
    <property type="term" value="C:endoplasmic reticulum"/>
    <property type="evidence" value="ECO:0007669"/>
    <property type="project" value="TreeGrafter"/>
</dbReference>
<dbReference type="InterPro" id="IPR029052">
    <property type="entry name" value="Metallo-depent_PP-like"/>
</dbReference>
<organism evidence="4 5">
    <name type="scientific">Thelonectria olida</name>
    <dbReference type="NCBI Taxonomy" id="1576542"/>
    <lineage>
        <taxon>Eukaryota</taxon>
        <taxon>Fungi</taxon>
        <taxon>Dikarya</taxon>
        <taxon>Ascomycota</taxon>
        <taxon>Pezizomycotina</taxon>
        <taxon>Sordariomycetes</taxon>
        <taxon>Hypocreomycetidae</taxon>
        <taxon>Hypocreales</taxon>
        <taxon>Nectriaceae</taxon>
        <taxon>Thelonectria</taxon>
    </lineage>
</organism>
<comment type="caution">
    <text evidence="4">The sequence shown here is derived from an EMBL/GenBank/DDBJ whole genome shotgun (WGS) entry which is preliminary data.</text>
</comment>
<feature type="compositionally biased region" description="Low complexity" evidence="2">
    <location>
        <begin position="582"/>
        <end position="625"/>
    </location>
</feature>
<dbReference type="InterPro" id="IPR033308">
    <property type="entry name" value="PGAP5/Cdc1/Ted1"/>
</dbReference>
<evidence type="ECO:0000313" key="4">
    <source>
        <dbReference type="EMBL" id="KAH6900487.1"/>
    </source>
</evidence>
<evidence type="ECO:0000256" key="2">
    <source>
        <dbReference type="SAM" id="MobiDB-lite"/>
    </source>
</evidence>
<gene>
    <name evidence="4" type="ORF">B0T10DRAFT_30203</name>
</gene>
<name>A0A9P8WGW6_9HYPO</name>
<protein>
    <recommendedName>
        <fullName evidence="6">Calcineurin-like phosphoesterase domain-containing protein</fullName>
    </recommendedName>
</protein>
<dbReference type="GO" id="GO:0006506">
    <property type="term" value="P:GPI anchor biosynthetic process"/>
    <property type="evidence" value="ECO:0007669"/>
    <property type="project" value="InterPro"/>
</dbReference>
<accession>A0A9P8WGW6</accession>
<feature type="region of interest" description="Disordered" evidence="2">
    <location>
        <begin position="566"/>
        <end position="635"/>
    </location>
</feature>
<evidence type="ECO:0000256" key="1">
    <source>
        <dbReference type="ARBA" id="ARBA00023136"/>
    </source>
</evidence>
<keyword evidence="3" id="KW-1133">Transmembrane helix</keyword>
<evidence type="ECO:0000313" key="5">
    <source>
        <dbReference type="Proteomes" id="UP000777438"/>
    </source>
</evidence>
<dbReference type="GO" id="GO:0016020">
    <property type="term" value="C:membrane"/>
    <property type="evidence" value="ECO:0007669"/>
    <property type="project" value="GOC"/>
</dbReference>
<reference evidence="4 5" key="1">
    <citation type="journal article" date="2021" name="Nat. Commun.">
        <title>Genetic determinants of endophytism in the Arabidopsis root mycobiome.</title>
        <authorList>
            <person name="Mesny F."/>
            <person name="Miyauchi S."/>
            <person name="Thiergart T."/>
            <person name="Pickel B."/>
            <person name="Atanasova L."/>
            <person name="Karlsson M."/>
            <person name="Huettel B."/>
            <person name="Barry K.W."/>
            <person name="Haridas S."/>
            <person name="Chen C."/>
            <person name="Bauer D."/>
            <person name="Andreopoulos W."/>
            <person name="Pangilinan J."/>
            <person name="LaButti K."/>
            <person name="Riley R."/>
            <person name="Lipzen A."/>
            <person name="Clum A."/>
            <person name="Drula E."/>
            <person name="Henrissat B."/>
            <person name="Kohler A."/>
            <person name="Grigoriev I.V."/>
            <person name="Martin F.M."/>
            <person name="Hacquard S."/>
        </authorList>
    </citation>
    <scope>NUCLEOTIDE SEQUENCE [LARGE SCALE GENOMIC DNA]</scope>
    <source>
        <strain evidence="4 5">MPI-CAGE-CH-0241</strain>
    </source>
</reference>
<evidence type="ECO:0008006" key="6">
    <source>
        <dbReference type="Google" id="ProtNLM"/>
    </source>
</evidence>